<organism evidence="2 3">
    <name type="scientific">Stenotrophomonas cyclobalanopsidis</name>
    <dbReference type="NCBI Taxonomy" id="2771362"/>
    <lineage>
        <taxon>Bacteria</taxon>
        <taxon>Pseudomonadati</taxon>
        <taxon>Pseudomonadota</taxon>
        <taxon>Gammaproteobacteria</taxon>
        <taxon>Lysobacterales</taxon>
        <taxon>Lysobacteraceae</taxon>
        <taxon>Stenotrophomonas</taxon>
    </lineage>
</organism>
<comment type="caution">
    <text evidence="2">The sequence shown here is derived from an EMBL/GenBank/DDBJ whole genome shotgun (WGS) entry which is preliminary data.</text>
</comment>
<proteinExistence type="predicted"/>
<evidence type="ECO:0000256" key="1">
    <source>
        <dbReference type="SAM" id="MobiDB-lite"/>
    </source>
</evidence>
<reference evidence="2 3" key="1">
    <citation type="journal article" date="2020" name="Antonie Van Leeuwenhoek">
        <title>Stenotrophomonas cyclobalanopsidis sp. nov., isolated from the leaf spot disease of Cyclobalanopsis patelliformis.</title>
        <authorList>
            <person name="Bian D.R."/>
            <person name="Xue H."/>
            <person name="Piao C.G."/>
            <person name="Li Y."/>
        </authorList>
    </citation>
    <scope>NUCLEOTIDE SEQUENCE [LARGE SCALE GENOMIC DNA]</scope>
    <source>
        <strain evidence="2 3">TPQG1-4</strain>
    </source>
</reference>
<evidence type="ECO:0000313" key="2">
    <source>
        <dbReference type="EMBL" id="KAA9000259.1"/>
    </source>
</evidence>
<feature type="region of interest" description="Disordered" evidence="1">
    <location>
        <begin position="58"/>
        <end position="84"/>
    </location>
</feature>
<dbReference type="RefSeq" id="WP_150454254.1">
    <property type="nucleotide sequence ID" value="NZ_VYKI01000007.1"/>
</dbReference>
<gene>
    <name evidence="2" type="ORF">FJU31_07890</name>
</gene>
<sequence>MASTAATATLCQLARQGWPLLVAALLTLWLGWSALNEGRDVPTDVTLQPSAAALDAHAIEPPGESPPREPVAPRIESGAEGGHGDGTPLLLRLCLLVPESGPQTLGVPVRNVAPVRLAARRQPPSHAPPALLS</sequence>
<keyword evidence="3" id="KW-1185">Reference proteome</keyword>
<dbReference type="Proteomes" id="UP000326367">
    <property type="component" value="Unassembled WGS sequence"/>
</dbReference>
<name>A0ABQ6T221_9GAMM</name>
<accession>A0ABQ6T221</accession>
<protein>
    <submittedName>
        <fullName evidence="2">Uncharacterized protein</fullName>
    </submittedName>
</protein>
<dbReference type="EMBL" id="VYKI01000007">
    <property type="protein sequence ID" value="KAA9000259.1"/>
    <property type="molecule type" value="Genomic_DNA"/>
</dbReference>
<evidence type="ECO:0000313" key="3">
    <source>
        <dbReference type="Proteomes" id="UP000326367"/>
    </source>
</evidence>